<organism evidence="1 2">
    <name type="scientific">Neophaeococcomyces mojaviensis</name>
    <dbReference type="NCBI Taxonomy" id="3383035"/>
    <lineage>
        <taxon>Eukaryota</taxon>
        <taxon>Fungi</taxon>
        <taxon>Dikarya</taxon>
        <taxon>Ascomycota</taxon>
        <taxon>Pezizomycotina</taxon>
        <taxon>Eurotiomycetes</taxon>
        <taxon>Chaetothyriomycetidae</taxon>
        <taxon>Chaetothyriales</taxon>
        <taxon>Chaetothyriales incertae sedis</taxon>
        <taxon>Neophaeococcomyces</taxon>
    </lineage>
</organism>
<name>A0ACC3A9W4_9EURO</name>
<evidence type="ECO:0000313" key="2">
    <source>
        <dbReference type="Proteomes" id="UP001172386"/>
    </source>
</evidence>
<gene>
    <name evidence="1" type="ORF">H2198_003966</name>
</gene>
<proteinExistence type="predicted"/>
<dbReference type="Proteomes" id="UP001172386">
    <property type="component" value="Unassembled WGS sequence"/>
</dbReference>
<accession>A0ACC3A9W4</accession>
<evidence type="ECO:0000313" key="1">
    <source>
        <dbReference type="EMBL" id="KAJ9657997.1"/>
    </source>
</evidence>
<dbReference type="EMBL" id="JAPDRQ010000056">
    <property type="protein sequence ID" value="KAJ9657997.1"/>
    <property type="molecule type" value="Genomic_DNA"/>
</dbReference>
<comment type="caution">
    <text evidence="1">The sequence shown here is derived from an EMBL/GenBank/DDBJ whole genome shotgun (WGS) entry which is preliminary data.</text>
</comment>
<reference evidence="1" key="1">
    <citation type="submission" date="2022-10" db="EMBL/GenBank/DDBJ databases">
        <title>Culturing micro-colonial fungi from biological soil crusts in the Mojave desert and describing Neophaeococcomyces mojavensis, and introducing the new genera and species Taxawa tesnikishii.</title>
        <authorList>
            <person name="Kurbessoian T."/>
            <person name="Stajich J.E."/>
        </authorList>
    </citation>
    <scope>NUCLEOTIDE SEQUENCE</scope>
    <source>
        <strain evidence="1">JES_112</strain>
    </source>
</reference>
<protein>
    <submittedName>
        <fullName evidence="1">Uncharacterized protein</fullName>
    </submittedName>
</protein>
<sequence>MGGISEALTTWSSVFQPALEHVKSAVDKVTKDLCDLWNKKGSMSSGDLMNLRKDIVKLAIETIRGLFSALFMLVAKILQKVNQYGNASIQIPIFSTLYKLIAKHDLTVFDAISLILAIPTTIFMKIIKGNKPPQLPEIDGKVLGQIILGPDKD</sequence>
<keyword evidence="2" id="KW-1185">Reference proteome</keyword>